<keyword evidence="2" id="KW-0472">Membrane</keyword>
<feature type="compositionally biased region" description="Polar residues" evidence="1">
    <location>
        <begin position="156"/>
        <end position="165"/>
    </location>
</feature>
<keyword evidence="2" id="KW-0812">Transmembrane</keyword>
<dbReference type="HOGENOM" id="CLU_1547669_0_0_1"/>
<dbReference type="VEuPathDB" id="FungiDB:GGTG_06735"/>
<feature type="transmembrane region" description="Helical" evidence="2">
    <location>
        <begin position="32"/>
        <end position="53"/>
    </location>
</feature>
<keyword evidence="2" id="KW-1133">Transmembrane helix</keyword>
<accession>J3NZN8</accession>
<dbReference type="RefSeq" id="XP_009222821.1">
    <property type="nucleotide sequence ID" value="XM_009224557.1"/>
</dbReference>
<evidence type="ECO:0000313" key="4">
    <source>
        <dbReference type="EnsemblFungi" id="EJT76821"/>
    </source>
</evidence>
<dbReference type="EMBL" id="GL385397">
    <property type="protein sequence ID" value="EJT76821.1"/>
    <property type="molecule type" value="Genomic_DNA"/>
</dbReference>
<name>J3NZN8_GAET3</name>
<feature type="compositionally biased region" description="Basic and acidic residues" evidence="1">
    <location>
        <begin position="1"/>
        <end position="12"/>
    </location>
</feature>
<protein>
    <submittedName>
        <fullName evidence="3 4">Uncharacterized protein</fullName>
    </submittedName>
</protein>
<proteinExistence type="predicted"/>
<reference evidence="5" key="1">
    <citation type="submission" date="2010-07" db="EMBL/GenBank/DDBJ databases">
        <title>The genome sequence of Gaeumannomyces graminis var. tritici strain R3-111a-1.</title>
        <authorList>
            <consortium name="The Broad Institute Genome Sequencing Platform"/>
            <person name="Ma L.-J."/>
            <person name="Dead R."/>
            <person name="Young S."/>
            <person name="Zeng Q."/>
            <person name="Koehrsen M."/>
            <person name="Alvarado L."/>
            <person name="Berlin A."/>
            <person name="Chapman S.B."/>
            <person name="Chen Z."/>
            <person name="Freedman E."/>
            <person name="Gellesch M."/>
            <person name="Goldberg J."/>
            <person name="Griggs A."/>
            <person name="Gujja S."/>
            <person name="Heilman E.R."/>
            <person name="Heiman D."/>
            <person name="Hepburn T."/>
            <person name="Howarth C."/>
            <person name="Jen D."/>
            <person name="Larson L."/>
            <person name="Mehta T."/>
            <person name="Neiman D."/>
            <person name="Pearson M."/>
            <person name="Roberts A."/>
            <person name="Saif S."/>
            <person name="Shea T."/>
            <person name="Shenoy N."/>
            <person name="Sisk P."/>
            <person name="Stolte C."/>
            <person name="Sykes S."/>
            <person name="Walk T."/>
            <person name="White J."/>
            <person name="Yandava C."/>
            <person name="Haas B."/>
            <person name="Nusbaum C."/>
            <person name="Birren B."/>
        </authorList>
    </citation>
    <scope>NUCLEOTIDE SEQUENCE [LARGE SCALE GENOMIC DNA]</scope>
    <source>
        <strain evidence="5">R3-111a-1</strain>
    </source>
</reference>
<dbReference type="GeneID" id="20347193"/>
<feature type="region of interest" description="Disordered" evidence="1">
    <location>
        <begin position="152"/>
        <end position="173"/>
    </location>
</feature>
<reference evidence="3" key="3">
    <citation type="submission" date="2010-09" db="EMBL/GenBank/DDBJ databases">
        <title>Annotation of Gaeumannomyces graminis var. tritici R3-111a-1.</title>
        <authorList>
            <consortium name="The Broad Institute Genome Sequencing Platform"/>
            <person name="Ma L.-J."/>
            <person name="Dead R."/>
            <person name="Young S.K."/>
            <person name="Zeng Q."/>
            <person name="Gargeya S."/>
            <person name="Fitzgerald M."/>
            <person name="Haas B."/>
            <person name="Abouelleil A."/>
            <person name="Alvarado L."/>
            <person name="Arachchi H.M."/>
            <person name="Berlin A."/>
            <person name="Brown A."/>
            <person name="Chapman S.B."/>
            <person name="Chen Z."/>
            <person name="Dunbar C."/>
            <person name="Freedman E."/>
            <person name="Gearin G."/>
            <person name="Gellesch M."/>
            <person name="Goldberg J."/>
            <person name="Griggs A."/>
            <person name="Gujja S."/>
            <person name="Heiman D."/>
            <person name="Howarth C."/>
            <person name="Larson L."/>
            <person name="Lui A."/>
            <person name="MacDonald P.J.P."/>
            <person name="Mehta T."/>
            <person name="Montmayeur A."/>
            <person name="Murphy C."/>
            <person name="Neiman D."/>
            <person name="Pearson M."/>
            <person name="Priest M."/>
            <person name="Roberts A."/>
            <person name="Saif S."/>
            <person name="Shea T."/>
            <person name="Shenoy N."/>
            <person name="Sisk P."/>
            <person name="Stolte C."/>
            <person name="Sykes S."/>
            <person name="Yandava C."/>
            <person name="Wortman J."/>
            <person name="Nusbaum C."/>
            <person name="Birren B."/>
        </authorList>
    </citation>
    <scope>NUCLEOTIDE SEQUENCE</scope>
    <source>
        <strain evidence="3">R3-111a-1</strain>
    </source>
</reference>
<reference evidence="4" key="5">
    <citation type="submission" date="2018-04" db="UniProtKB">
        <authorList>
            <consortium name="EnsemblFungi"/>
        </authorList>
    </citation>
    <scope>IDENTIFICATION</scope>
    <source>
        <strain evidence="4">R3-111a-1</strain>
    </source>
</reference>
<sequence>MAFNILRRDNIPDTRTSQAAAQQSGQSLDPNILALAFGILGILLAITSIVVAYKQLRLSRHQRVAAQPNRSSVTLAEVPSTSLPYPQPPPTVIISPAEDHLPHGSTSQLLPPTPILRSHQELSTTRVGMHSQFSVSVQPRVGVPYRPAPPLLANRATPSAIGQTHSPRRAPAT</sequence>
<reference evidence="3" key="2">
    <citation type="submission" date="2010-07" db="EMBL/GenBank/DDBJ databases">
        <authorList>
            <consortium name="The Broad Institute Genome Sequencing Platform"/>
            <consortium name="Broad Institute Genome Sequencing Center for Infectious Disease"/>
            <person name="Ma L.-J."/>
            <person name="Dead R."/>
            <person name="Young S."/>
            <person name="Zeng Q."/>
            <person name="Koehrsen M."/>
            <person name="Alvarado L."/>
            <person name="Berlin A."/>
            <person name="Chapman S.B."/>
            <person name="Chen Z."/>
            <person name="Freedman E."/>
            <person name="Gellesch M."/>
            <person name="Goldberg J."/>
            <person name="Griggs A."/>
            <person name="Gujja S."/>
            <person name="Heilman E.R."/>
            <person name="Heiman D."/>
            <person name="Hepburn T."/>
            <person name="Howarth C."/>
            <person name="Jen D."/>
            <person name="Larson L."/>
            <person name="Mehta T."/>
            <person name="Neiman D."/>
            <person name="Pearson M."/>
            <person name="Roberts A."/>
            <person name="Saif S."/>
            <person name="Shea T."/>
            <person name="Shenoy N."/>
            <person name="Sisk P."/>
            <person name="Stolte C."/>
            <person name="Sykes S."/>
            <person name="Walk T."/>
            <person name="White J."/>
            <person name="Yandava C."/>
            <person name="Haas B."/>
            <person name="Nusbaum C."/>
            <person name="Birren B."/>
        </authorList>
    </citation>
    <scope>NUCLEOTIDE SEQUENCE</scope>
    <source>
        <strain evidence="3">R3-111a-1</strain>
    </source>
</reference>
<dbReference type="AlphaFoldDB" id="J3NZN8"/>
<evidence type="ECO:0000313" key="5">
    <source>
        <dbReference type="Proteomes" id="UP000006039"/>
    </source>
</evidence>
<evidence type="ECO:0000256" key="1">
    <source>
        <dbReference type="SAM" id="MobiDB-lite"/>
    </source>
</evidence>
<dbReference type="EnsemblFungi" id="EJT76821">
    <property type="protein sequence ID" value="EJT76821"/>
    <property type="gene ID" value="GGTG_06735"/>
</dbReference>
<evidence type="ECO:0000313" key="3">
    <source>
        <dbReference type="EMBL" id="EJT76821.1"/>
    </source>
</evidence>
<organism evidence="3">
    <name type="scientific">Gaeumannomyces tritici (strain R3-111a-1)</name>
    <name type="common">Wheat and barley take-all root rot fungus</name>
    <name type="synonym">Gaeumannomyces graminis var. tritici</name>
    <dbReference type="NCBI Taxonomy" id="644352"/>
    <lineage>
        <taxon>Eukaryota</taxon>
        <taxon>Fungi</taxon>
        <taxon>Dikarya</taxon>
        <taxon>Ascomycota</taxon>
        <taxon>Pezizomycotina</taxon>
        <taxon>Sordariomycetes</taxon>
        <taxon>Sordariomycetidae</taxon>
        <taxon>Magnaporthales</taxon>
        <taxon>Magnaporthaceae</taxon>
        <taxon>Gaeumannomyces</taxon>
    </lineage>
</organism>
<keyword evidence="5" id="KW-1185">Reference proteome</keyword>
<dbReference type="Proteomes" id="UP000006039">
    <property type="component" value="Unassembled WGS sequence"/>
</dbReference>
<feature type="region of interest" description="Disordered" evidence="1">
    <location>
        <begin position="1"/>
        <end position="24"/>
    </location>
</feature>
<evidence type="ECO:0000256" key="2">
    <source>
        <dbReference type="SAM" id="Phobius"/>
    </source>
</evidence>
<reference evidence="4" key="4">
    <citation type="journal article" date="2015" name="G3 (Bethesda)">
        <title>Genome sequences of three phytopathogenic species of the Magnaporthaceae family of fungi.</title>
        <authorList>
            <person name="Okagaki L.H."/>
            <person name="Nunes C.C."/>
            <person name="Sailsbery J."/>
            <person name="Clay B."/>
            <person name="Brown D."/>
            <person name="John T."/>
            <person name="Oh Y."/>
            <person name="Young N."/>
            <person name="Fitzgerald M."/>
            <person name="Haas B.J."/>
            <person name="Zeng Q."/>
            <person name="Young S."/>
            <person name="Adiconis X."/>
            <person name="Fan L."/>
            <person name="Levin J.Z."/>
            <person name="Mitchell T.K."/>
            <person name="Okubara P.A."/>
            <person name="Farman M.L."/>
            <person name="Kohn L.M."/>
            <person name="Birren B."/>
            <person name="Ma L.-J."/>
            <person name="Dean R.A."/>
        </authorList>
    </citation>
    <scope>NUCLEOTIDE SEQUENCE</scope>
    <source>
        <strain evidence="4">R3-111a-1</strain>
    </source>
</reference>
<gene>
    <name evidence="4" type="primary">20347193</name>
    <name evidence="3" type="ORF">GGTG_06735</name>
</gene>